<feature type="domain" description="Expansin-like EG45" evidence="5">
    <location>
        <begin position="533"/>
        <end position="632"/>
    </location>
</feature>
<evidence type="ECO:0000256" key="2">
    <source>
        <dbReference type="SAM" id="MobiDB-lite"/>
    </source>
</evidence>
<organism evidence="6 7">
    <name type="scientific">Lagenidium giganteum</name>
    <dbReference type="NCBI Taxonomy" id="4803"/>
    <lineage>
        <taxon>Eukaryota</taxon>
        <taxon>Sar</taxon>
        <taxon>Stramenopiles</taxon>
        <taxon>Oomycota</taxon>
        <taxon>Peronosporomycetes</taxon>
        <taxon>Pythiales</taxon>
        <taxon>Pythiaceae</taxon>
    </lineage>
</organism>
<evidence type="ECO:0000256" key="3">
    <source>
        <dbReference type="SAM" id="Phobius"/>
    </source>
</evidence>
<feature type="compositionally biased region" description="Basic and acidic residues" evidence="2">
    <location>
        <begin position="775"/>
        <end position="794"/>
    </location>
</feature>
<feature type="transmembrane region" description="Helical" evidence="3">
    <location>
        <begin position="747"/>
        <end position="769"/>
    </location>
</feature>
<keyword evidence="1 4" id="KW-0732">Signal</keyword>
<keyword evidence="3" id="KW-0812">Transmembrane</keyword>
<feature type="signal peptide" evidence="4">
    <location>
        <begin position="1"/>
        <end position="20"/>
    </location>
</feature>
<evidence type="ECO:0000259" key="5">
    <source>
        <dbReference type="PROSITE" id="PS50842"/>
    </source>
</evidence>
<dbReference type="Gene3D" id="2.60.40.760">
    <property type="entry name" value="Expansin, cellulose-binding-like domain"/>
    <property type="match status" value="2"/>
</dbReference>
<dbReference type="AlphaFoldDB" id="A0AAV2YI48"/>
<dbReference type="Proteomes" id="UP001146120">
    <property type="component" value="Unassembled WGS sequence"/>
</dbReference>
<dbReference type="Gene3D" id="2.40.40.10">
    <property type="entry name" value="RlpA-like domain"/>
    <property type="match status" value="2"/>
</dbReference>
<dbReference type="CDD" id="cd22271">
    <property type="entry name" value="DPBB_EXP_N-like"/>
    <property type="match status" value="2"/>
</dbReference>
<accession>A0AAV2YI48</accession>
<dbReference type="NCBIfam" id="NF041144">
    <property type="entry name" value="expansin_EXLX1"/>
    <property type="match status" value="1"/>
</dbReference>
<dbReference type="PROSITE" id="PS50842">
    <property type="entry name" value="EXPANSIN_EG45"/>
    <property type="match status" value="2"/>
</dbReference>
<reference evidence="6" key="2">
    <citation type="journal article" date="2023" name="Microbiol Resour">
        <title>Decontamination and Annotation of the Draft Genome Sequence of the Oomycete Lagenidium giganteum ARSEF 373.</title>
        <authorList>
            <person name="Morgan W.R."/>
            <person name="Tartar A."/>
        </authorList>
    </citation>
    <scope>NUCLEOTIDE SEQUENCE</scope>
    <source>
        <strain evidence="6">ARSEF 373</strain>
    </source>
</reference>
<feature type="region of interest" description="Disordered" evidence="2">
    <location>
        <begin position="775"/>
        <end position="797"/>
    </location>
</feature>
<dbReference type="EMBL" id="DAKRPA010000334">
    <property type="protein sequence ID" value="DAZ93231.1"/>
    <property type="molecule type" value="Genomic_DNA"/>
</dbReference>
<proteinExistence type="predicted"/>
<feature type="domain" description="Expansin-like EG45" evidence="5">
    <location>
        <begin position="72"/>
        <end position="169"/>
    </location>
</feature>
<feature type="compositionally biased region" description="Low complexity" evidence="2">
    <location>
        <begin position="373"/>
        <end position="384"/>
    </location>
</feature>
<keyword evidence="7" id="KW-1185">Reference proteome</keyword>
<gene>
    <name evidence="6" type="ORF">N0F65_005085</name>
</gene>
<comment type="caution">
    <text evidence="6">The sequence shown here is derived from an EMBL/GenBank/DDBJ whole genome shotgun (WGS) entry which is preliminary data.</text>
</comment>
<feature type="region of interest" description="Disordered" evidence="2">
    <location>
        <begin position="251"/>
        <end position="431"/>
    </location>
</feature>
<dbReference type="InterPro" id="IPR049818">
    <property type="entry name" value="Expansin_EXLX1-like"/>
</dbReference>
<protein>
    <recommendedName>
        <fullName evidence="5">Expansin-like EG45 domain-containing protein</fullName>
    </recommendedName>
</protein>
<dbReference type="PANTHER" id="PTHR31836:SF21">
    <property type="entry name" value="EXPANSIN-LIKE PROTEIN 7"/>
    <property type="match status" value="1"/>
</dbReference>
<reference evidence="6" key="1">
    <citation type="submission" date="2022-11" db="EMBL/GenBank/DDBJ databases">
        <authorList>
            <person name="Morgan W.R."/>
            <person name="Tartar A."/>
        </authorList>
    </citation>
    <scope>NUCLEOTIDE SEQUENCE</scope>
    <source>
        <strain evidence="6">ARSEF 373</strain>
    </source>
</reference>
<dbReference type="InterPro" id="IPR007112">
    <property type="entry name" value="Expansin/allergen_DPBB_dom"/>
</dbReference>
<evidence type="ECO:0000256" key="4">
    <source>
        <dbReference type="SAM" id="SignalP"/>
    </source>
</evidence>
<dbReference type="InterPro" id="IPR051477">
    <property type="entry name" value="Expansin_CellWall"/>
</dbReference>
<feature type="compositionally biased region" description="Low complexity" evidence="2">
    <location>
        <begin position="404"/>
        <end position="413"/>
    </location>
</feature>
<keyword evidence="3" id="KW-0472">Membrane</keyword>
<feature type="transmembrane region" description="Helical" evidence="3">
    <location>
        <begin position="434"/>
        <end position="456"/>
    </location>
</feature>
<feature type="region of interest" description="Disordered" evidence="2">
    <location>
        <begin position="718"/>
        <end position="743"/>
    </location>
</feature>
<evidence type="ECO:0000313" key="6">
    <source>
        <dbReference type="EMBL" id="DAZ93231.1"/>
    </source>
</evidence>
<feature type="chain" id="PRO_5043483694" description="Expansin-like EG45 domain-containing protein" evidence="4">
    <location>
        <begin position="21"/>
        <end position="820"/>
    </location>
</feature>
<sequence>MLIPCIRLLGWSIFFQFASSSPPALLPMSKARSTSRLVCKVLLVTAATAFGINADEYFEGDGTAYTLSPPSAGNCNIMDYSTDAVDNYAAINTPQWDDMKNCGRCAEVSCIDPSCTTKTTQVVHIMDRCPECKLGDLDLSPSVFKTITGTTPSRLRIRWKFIDCPVTGNVKYCLKGGSNNFWTAIQPANTVTGVSSMKINSQSTTMVTSAYYYLFDGKSATQTDLSSVKVTLTSVSGEVIEDTVSLTAGSCTEGKSQFTKGKGGSSGSTNRQVNKSPSPSTSSPQPTTATPVVSPQATEAPKPTPSVAPSSSPSVTPTATPSSSPPAKPKPSAASQSEGSLSMEAADIAQSVRPAATPTTNDSAGAGTVHGASTVSSSAGDSSSKPTTGNDSDTTHGGDVARGTSSPSPSPTTQHKEDNVQTANTKSGGSSTSITIQVLGSAAGVGVVALIAVAVITKRKKLEDKRADERLERSVITRSFGNMATPSKVPADIAMLGTWARLASLALLAAITKADETTFTADGTTYGLTEPKSGNCNFHAYPDEAKVKFAALNTEQFMQTKNCGRCAEVACTDPLCANAKVKKEVVYIVDQCPGCPFGDLDLGAEVFESITGLTSNRVQIKWKFVDCPVKTNVVYCLKGGSNEFWVAIQPANFVAGIESMQINGKDTTMVDSAYFFLLDSKSEYKTDLSSVKITLKSVNGEVIEDTVALTAGNCTEGKSQFKSGNPGDEGTEVKTQAKSKSGGTSPALIILGAGACVGFVVLAVMAVIVKRKKLDDKHDDRQDGSTFPRAHDGQDGSLQVRTHSFDHYSTPAQRADIAIL</sequence>
<evidence type="ECO:0000313" key="7">
    <source>
        <dbReference type="Proteomes" id="UP001146120"/>
    </source>
</evidence>
<feature type="compositionally biased region" description="Low complexity" evidence="2">
    <location>
        <begin position="276"/>
        <end position="322"/>
    </location>
</feature>
<evidence type="ECO:0000256" key="1">
    <source>
        <dbReference type="ARBA" id="ARBA00022729"/>
    </source>
</evidence>
<dbReference type="SUPFAM" id="SSF50685">
    <property type="entry name" value="Barwin-like endoglucanases"/>
    <property type="match status" value="2"/>
</dbReference>
<keyword evidence="3" id="KW-1133">Transmembrane helix</keyword>
<dbReference type="InterPro" id="IPR036908">
    <property type="entry name" value="RlpA-like_sf"/>
</dbReference>
<feature type="compositionally biased region" description="Polar residues" evidence="2">
    <location>
        <begin position="733"/>
        <end position="743"/>
    </location>
</feature>
<name>A0AAV2YI48_9STRA</name>
<dbReference type="PANTHER" id="PTHR31836">
    <property type="match status" value="1"/>
</dbReference>
<dbReference type="InterPro" id="IPR036749">
    <property type="entry name" value="Expansin_CBD_sf"/>
</dbReference>